<name>A0ABR3FTJ8_9AGAR</name>
<dbReference type="Gene3D" id="3.30.560.10">
    <property type="entry name" value="Glucose Oxidase, domain 3"/>
    <property type="match status" value="1"/>
</dbReference>
<dbReference type="Pfam" id="PF00732">
    <property type="entry name" value="GMC_oxred_N"/>
    <property type="match status" value="1"/>
</dbReference>
<dbReference type="InterPro" id="IPR000172">
    <property type="entry name" value="GMC_OxRdtase_N"/>
</dbReference>
<comment type="similarity">
    <text evidence="2">Belongs to the GMC oxidoreductase family.</text>
</comment>
<organism evidence="6 7">
    <name type="scientific">Marasmius crinis-equi</name>
    <dbReference type="NCBI Taxonomy" id="585013"/>
    <lineage>
        <taxon>Eukaryota</taxon>
        <taxon>Fungi</taxon>
        <taxon>Dikarya</taxon>
        <taxon>Basidiomycota</taxon>
        <taxon>Agaricomycotina</taxon>
        <taxon>Agaricomycetes</taxon>
        <taxon>Agaricomycetidae</taxon>
        <taxon>Agaricales</taxon>
        <taxon>Marasmiineae</taxon>
        <taxon>Marasmiaceae</taxon>
        <taxon>Marasmius</taxon>
    </lineage>
</organism>
<dbReference type="InterPro" id="IPR036188">
    <property type="entry name" value="FAD/NAD-bd_sf"/>
</dbReference>
<keyword evidence="3" id="KW-0285">Flavoprotein</keyword>
<comment type="caution">
    <text evidence="6">The sequence shown here is derived from an EMBL/GenBank/DDBJ whole genome shotgun (WGS) entry which is preliminary data.</text>
</comment>
<keyword evidence="7" id="KW-1185">Reference proteome</keyword>
<evidence type="ECO:0000259" key="5">
    <source>
        <dbReference type="PROSITE" id="PS00624"/>
    </source>
</evidence>
<keyword evidence="4" id="KW-0274">FAD</keyword>
<comment type="cofactor">
    <cofactor evidence="1">
        <name>FAD</name>
        <dbReference type="ChEBI" id="CHEBI:57692"/>
    </cofactor>
</comment>
<proteinExistence type="inferred from homology"/>
<dbReference type="Gene3D" id="3.50.50.60">
    <property type="entry name" value="FAD/NAD(P)-binding domain"/>
    <property type="match status" value="1"/>
</dbReference>
<dbReference type="PROSITE" id="PS00624">
    <property type="entry name" value="GMC_OXRED_2"/>
    <property type="match status" value="1"/>
</dbReference>
<dbReference type="SUPFAM" id="SSF51905">
    <property type="entry name" value="FAD/NAD(P)-binding domain"/>
    <property type="match status" value="1"/>
</dbReference>
<dbReference type="Proteomes" id="UP001465976">
    <property type="component" value="Unassembled WGS sequence"/>
</dbReference>
<evidence type="ECO:0000313" key="6">
    <source>
        <dbReference type="EMBL" id="KAL0578819.1"/>
    </source>
</evidence>
<evidence type="ECO:0000256" key="1">
    <source>
        <dbReference type="ARBA" id="ARBA00001974"/>
    </source>
</evidence>
<reference evidence="6 7" key="1">
    <citation type="submission" date="2024-02" db="EMBL/GenBank/DDBJ databases">
        <title>A draft genome for the cacao thread blight pathogen Marasmius crinis-equi.</title>
        <authorList>
            <person name="Cohen S.P."/>
            <person name="Baruah I.K."/>
            <person name="Amoako-Attah I."/>
            <person name="Bukari Y."/>
            <person name="Meinhardt L.W."/>
            <person name="Bailey B.A."/>
        </authorList>
    </citation>
    <scope>NUCLEOTIDE SEQUENCE [LARGE SCALE GENOMIC DNA]</scope>
    <source>
        <strain evidence="6 7">GH-76</strain>
    </source>
</reference>
<protein>
    <recommendedName>
        <fullName evidence="5">Glucose-methanol-choline oxidoreductase N-terminal domain-containing protein</fullName>
    </recommendedName>
</protein>
<dbReference type="EMBL" id="JBAHYK010000083">
    <property type="protein sequence ID" value="KAL0578819.1"/>
    <property type="molecule type" value="Genomic_DNA"/>
</dbReference>
<dbReference type="PANTHER" id="PTHR11552:SF147">
    <property type="entry name" value="CHOLINE DEHYDROGENASE, MITOCHONDRIAL"/>
    <property type="match status" value="1"/>
</dbReference>
<evidence type="ECO:0000256" key="4">
    <source>
        <dbReference type="ARBA" id="ARBA00022827"/>
    </source>
</evidence>
<dbReference type="PANTHER" id="PTHR11552">
    <property type="entry name" value="GLUCOSE-METHANOL-CHOLINE GMC OXIDOREDUCTASE"/>
    <property type="match status" value="1"/>
</dbReference>
<accession>A0ABR3FTJ8</accession>
<evidence type="ECO:0000256" key="2">
    <source>
        <dbReference type="ARBA" id="ARBA00010790"/>
    </source>
</evidence>
<sequence length="322" mass="35554">MAYVRGSSDDFDRYARVTEDPGWSWDALQHYFRKVVTAFSTCHAGRACTHIDSDTKQNERWSPPTDGHDTNGQFDPRVHGFHGINSVSLYGFSVPDVDSRVAALTRERPDLFPFNLDINSGSPNGIGWQQSTIKHGKRSSSFTSYLASEYLARPNLHVLINAQATRVLSHDKVFNAVEFSSSSRSGSLETPKLLMNSGIGDSEELSSHGIQPVMCLPDVGKNLSVHVGLGINYFVNSTDTADDLLRNATLREEMAQQWKNDNGAGRLGGNVVLYQAFFRLPDDAAIFQSQTDPSAGPNTPHLVGDIQVVNVPFDSRDRHILM</sequence>
<gene>
    <name evidence="6" type="ORF">V5O48_003187</name>
</gene>
<dbReference type="InterPro" id="IPR012132">
    <property type="entry name" value="GMC_OxRdtase"/>
</dbReference>
<feature type="domain" description="Glucose-methanol-choline oxidoreductase N-terminal" evidence="5">
    <location>
        <begin position="186"/>
        <end position="200"/>
    </location>
</feature>
<evidence type="ECO:0000256" key="3">
    <source>
        <dbReference type="ARBA" id="ARBA00022630"/>
    </source>
</evidence>
<evidence type="ECO:0000313" key="7">
    <source>
        <dbReference type="Proteomes" id="UP001465976"/>
    </source>
</evidence>